<sequence>MSNKEIQLFCRDLNVYLMERFSYKTCPATSNMFTVDASRKLFDLYFRFKPNTDLWKPDTIVIAKIGFKHTRIGHGTDLLKFIVKVSNKYQTNKVGIEGANDNLADFAKKLGFRKINNKQWIIDITELKVSLEKTCHKIVI</sequence>
<dbReference type="AlphaFoldDB" id="A0A3S3T0M1"/>
<keyword evidence="2" id="KW-1185">Reference proteome</keyword>
<dbReference type="Proteomes" id="UP000287563">
    <property type="component" value="Unassembled WGS sequence"/>
</dbReference>
<gene>
    <name evidence="1" type="ORF">EDI28_09025</name>
</gene>
<accession>A0A3S3T0M1</accession>
<evidence type="ECO:0000313" key="1">
    <source>
        <dbReference type="EMBL" id="RWX56401.1"/>
    </source>
</evidence>
<proteinExistence type="predicted"/>
<protein>
    <submittedName>
        <fullName evidence="1">GNAT family N-acetyltransferase</fullName>
    </submittedName>
</protein>
<organism evidence="1 2">
    <name type="scientific">Photobacterium chitinilyticum</name>
    <dbReference type="NCBI Taxonomy" id="2485123"/>
    <lineage>
        <taxon>Bacteria</taxon>
        <taxon>Pseudomonadati</taxon>
        <taxon>Pseudomonadota</taxon>
        <taxon>Gammaproteobacteria</taxon>
        <taxon>Vibrionales</taxon>
        <taxon>Vibrionaceae</taxon>
        <taxon>Photobacterium</taxon>
    </lineage>
</organism>
<name>A0A3S3T0M1_9GAMM</name>
<dbReference type="RefSeq" id="WP_128783485.1">
    <property type="nucleotide sequence ID" value="NZ_RJLM01000002.1"/>
</dbReference>
<dbReference type="OrthoDB" id="6986781at2"/>
<evidence type="ECO:0000313" key="2">
    <source>
        <dbReference type="Proteomes" id="UP000287563"/>
    </source>
</evidence>
<keyword evidence="1" id="KW-0808">Transferase</keyword>
<dbReference type="EMBL" id="RJLM01000002">
    <property type="protein sequence ID" value="RWX56401.1"/>
    <property type="molecule type" value="Genomic_DNA"/>
</dbReference>
<comment type="caution">
    <text evidence="1">The sequence shown here is derived from an EMBL/GenBank/DDBJ whole genome shotgun (WGS) entry which is preliminary data.</text>
</comment>
<dbReference type="GO" id="GO:0016740">
    <property type="term" value="F:transferase activity"/>
    <property type="evidence" value="ECO:0007669"/>
    <property type="project" value="UniProtKB-KW"/>
</dbReference>
<reference evidence="1 2" key="1">
    <citation type="submission" date="2018-11" db="EMBL/GenBank/DDBJ databases">
        <title>Photobacterium sp. BEI247 sp. nov., a marine bacterium isolated from Yongle Blue Hole in the South China Sea.</title>
        <authorList>
            <person name="Wang X."/>
        </authorList>
    </citation>
    <scope>NUCLEOTIDE SEQUENCE [LARGE SCALE GENOMIC DNA]</scope>
    <source>
        <strain evidence="2">BEI247</strain>
    </source>
</reference>